<dbReference type="InterPro" id="IPR003148">
    <property type="entry name" value="RCK_N"/>
</dbReference>
<dbReference type="Pfam" id="PF02080">
    <property type="entry name" value="TrkA_C"/>
    <property type="match status" value="1"/>
</dbReference>
<keyword evidence="6" id="KW-0406">Ion transport</keyword>
<evidence type="ECO:0000259" key="7">
    <source>
        <dbReference type="PROSITE" id="PS51201"/>
    </source>
</evidence>
<name>A0ABQ3UIY3_9CHLR</name>
<dbReference type="InterPro" id="IPR036721">
    <property type="entry name" value="RCK_C_sf"/>
</dbReference>
<evidence type="ECO:0000313" key="9">
    <source>
        <dbReference type="EMBL" id="GHO52691.1"/>
    </source>
</evidence>
<dbReference type="PROSITE" id="PS51201">
    <property type="entry name" value="RCK_N"/>
    <property type="match status" value="1"/>
</dbReference>
<dbReference type="Proteomes" id="UP000654345">
    <property type="component" value="Unassembled WGS sequence"/>
</dbReference>
<protein>
    <recommendedName>
        <fullName evidence="1">Trk system potassium uptake protein TrkA</fullName>
    </recommendedName>
</protein>
<organism evidence="9 10">
    <name type="scientific">Ktedonobacter robiniae</name>
    <dbReference type="NCBI Taxonomy" id="2778365"/>
    <lineage>
        <taxon>Bacteria</taxon>
        <taxon>Bacillati</taxon>
        <taxon>Chloroflexota</taxon>
        <taxon>Ktedonobacteria</taxon>
        <taxon>Ktedonobacterales</taxon>
        <taxon>Ktedonobacteraceae</taxon>
        <taxon>Ktedonobacter</taxon>
    </lineage>
</organism>
<keyword evidence="2" id="KW-0813">Transport</keyword>
<evidence type="ECO:0000313" key="10">
    <source>
        <dbReference type="Proteomes" id="UP000654345"/>
    </source>
</evidence>
<reference evidence="9 10" key="1">
    <citation type="journal article" date="2021" name="Int. J. Syst. Evol. Microbiol.">
        <title>Reticulibacter mediterranei gen. nov., sp. nov., within the new family Reticulibacteraceae fam. nov., and Ktedonospora formicarum gen. nov., sp. nov., Ktedonobacter robiniae sp. nov., Dictyobacter formicarum sp. nov. and Dictyobacter arantiisoli sp. nov., belonging to the class Ktedonobacteria.</title>
        <authorList>
            <person name="Yabe S."/>
            <person name="Zheng Y."/>
            <person name="Wang C.M."/>
            <person name="Sakai Y."/>
            <person name="Abe K."/>
            <person name="Yokota A."/>
            <person name="Donadio S."/>
            <person name="Cavaletti L."/>
            <person name="Monciardini P."/>
        </authorList>
    </citation>
    <scope>NUCLEOTIDE SEQUENCE [LARGE SCALE GENOMIC DNA]</scope>
    <source>
        <strain evidence="9 10">SOSP1-30</strain>
    </source>
</reference>
<feature type="domain" description="RCK C-terminal" evidence="8">
    <location>
        <begin position="137"/>
        <end position="218"/>
    </location>
</feature>
<dbReference type="SUPFAM" id="SSF116726">
    <property type="entry name" value="TrkA C-terminal domain-like"/>
    <property type="match status" value="1"/>
</dbReference>
<evidence type="ECO:0000256" key="3">
    <source>
        <dbReference type="ARBA" id="ARBA00022538"/>
    </source>
</evidence>
<evidence type="ECO:0000259" key="8">
    <source>
        <dbReference type="PROSITE" id="PS51202"/>
    </source>
</evidence>
<dbReference type="InterPro" id="IPR036291">
    <property type="entry name" value="NAD(P)-bd_dom_sf"/>
</dbReference>
<keyword evidence="4" id="KW-0630">Potassium</keyword>
<dbReference type="Gene3D" id="3.40.50.720">
    <property type="entry name" value="NAD(P)-binding Rossmann-like Domain"/>
    <property type="match status" value="1"/>
</dbReference>
<dbReference type="PROSITE" id="PS51202">
    <property type="entry name" value="RCK_C"/>
    <property type="match status" value="1"/>
</dbReference>
<dbReference type="PRINTS" id="PR00335">
    <property type="entry name" value="KUPTAKETRKA"/>
</dbReference>
<feature type="domain" description="RCK N-terminal" evidence="7">
    <location>
        <begin position="1"/>
        <end position="119"/>
    </location>
</feature>
<dbReference type="PANTHER" id="PTHR43833">
    <property type="entry name" value="POTASSIUM CHANNEL PROTEIN 2-RELATED-RELATED"/>
    <property type="match status" value="1"/>
</dbReference>
<dbReference type="PANTHER" id="PTHR43833:SF5">
    <property type="entry name" value="TRK SYSTEM POTASSIUM UPTAKE PROTEIN TRKA"/>
    <property type="match status" value="1"/>
</dbReference>
<gene>
    <name evidence="9" type="ORF">KSB_11660</name>
</gene>
<accession>A0ABQ3UIY3</accession>
<evidence type="ECO:0000256" key="2">
    <source>
        <dbReference type="ARBA" id="ARBA00022448"/>
    </source>
</evidence>
<dbReference type="EMBL" id="BNJG01000001">
    <property type="protein sequence ID" value="GHO52691.1"/>
    <property type="molecule type" value="Genomic_DNA"/>
</dbReference>
<dbReference type="SUPFAM" id="SSF51735">
    <property type="entry name" value="NAD(P)-binding Rossmann-fold domains"/>
    <property type="match status" value="1"/>
</dbReference>
<keyword evidence="10" id="KW-1185">Reference proteome</keyword>
<evidence type="ECO:0000256" key="6">
    <source>
        <dbReference type="ARBA" id="ARBA00023065"/>
    </source>
</evidence>
<keyword evidence="5" id="KW-0520">NAD</keyword>
<dbReference type="InterPro" id="IPR006036">
    <property type="entry name" value="K_uptake_TrkA"/>
</dbReference>
<comment type="caution">
    <text evidence="9">The sequence shown here is derived from an EMBL/GenBank/DDBJ whole genome shotgun (WGS) entry which is preliminary data.</text>
</comment>
<dbReference type="InterPro" id="IPR006037">
    <property type="entry name" value="RCK_C"/>
</dbReference>
<sequence>MYIIVGGGGDVGYYLTRNLLSRGHEVLLLEKSSNRVQTLSEELGQSVIKGDACEARIMEEAGAQRADVVIAVTGEDEDNLVICQMAKKRFNVTRTIARLNNPKHEELFQKLGIDVTISPTKAILSLIESELPGPHFIPLMTLKKAGLEIVALNVPPLSPVSGKKLSQVHLPRKSTLALIMRGNEPLFPTADTELQENDEVYALLSSEGEEELRKIFGNS</sequence>
<dbReference type="InterPro" id="IPR050721">
    <property type="entry name" value="Trk_Ktr_HKT_K-transport"/>
</dbReference>
<evidence type="ECO:0000256" key="5">
    <source>
        <dbReference type="ARBA" id="ARBA00023027"/>
    </source>
</evidence>
<proteinExistence type="predicted"/>
<dbReference type="Gene3D" id="3.30.70.1450">
    <property type="entry name" value="Regulator of K+ conductance, C-terminal domain"/>
    <property type="match status" value="1"/>
</dbReference>
<keyword evidence="3" id="KW-0633">Potassium transport</keyword>
<dbReference type="Pfam" id="PF02254">
    <property type="entry name" value="TrkA_N"/>
    <property type="match status" value="1"/>
</dbReference>
<evidence type="ECO:0000256" key="1">
    <source>
        <dbReference type="ARBA" id="ARBA00017378"/>
    </source>
</evidence>
<evidence type="ECO:0000256" key="4">
    <source>
        <dbReference type="ARBA" id="ARBA00022958"/>
    </source>
</evidence>
<dbReference type="RefSeq" id="WP_201369569.1">
    <property type="nucleotide sequence ID" value="NZ_BNJG01000001.1"/>
</dbReference>